<dbReference type="EMBL" id="KL647970">
    <property type="protein sequence ID" value="KEY72964.1"/>
    <property type="molecule type" value="Genomic_DNA"/>
</dbReference>
<protein>
    <submittedName>
        <fullName evidence="2">Uncharacterized protein</fullName>
    </submittedName>
</protein>
<dbReference type="Proteomes" id="UP000028045">
    <property type="component" value="Unassembled WGS sequence"/>
</dbReference>
<dbReference type="Pfam" id="PF00106">
    <property type="entry name" value="adh_short"/>
    <property type="match status" value="1"/>
</dbReference>
<dbReference type="InterPro" id="IPR002347">
    <property type="entry name" value="SDR_fam"/>
</dbReference>
<dbReference type="GO" id="GO:0005737">
    <property type="term" value="C:cytoplasm"/>
    <property type="evidence" value="ECO:0007669"/>
    <property type="project" value="TreeGrafter"/>
</dbReference>
<sequence length="247" mass="26187">MSNIVFISGANRGLGLGLLQRYLALDDHTVIAGNRNPEHSSSKTLSQLPKGRGSKLIVVKLDAAVDQDAANAVTELQHKHAIDHLDVVIANAGVSYAWPTVADAKLDDVRAHLAPNVLGVIALYQATRLLLQNSSKEPIFAPISSSAGCIANQPPIPNACYGPTKAALNWYIVRINSEDAWLNAFSIDPGLVQTDLGLAGARHFGFADSACITVDVSCDGMIKVLGDSAKEKNGGRMIGYDGETRGF</sequence>
<gene>
    <name evidence="2" type="ORF">S7711_07928</name>
</gene>
<reference evidence="2 3" key="1">
    <citation type="journal article" date="2014" name="BMC Genomics">
        <title>Comparative genome sequencing reveals chemotype-specific gene clusters in the toxigenic black mold Stachybotrys.</title>
        <authorList>
            <person name="Semeiks J."/>
            <person name="Borek D."/>
            <person name="Otwinowski Z."/>
            <person name="Grishin N.V."/>
        </authorList>
    </citation>
    <scope>NUCLEOTIDE SEQUENCE [LARGE SCALE GENOMIC DNA]</scope>
    <source>
        <strain evidence="3">CBS 109288 / IBT 7711</strain>
    </source>
</reference>
<keyword evidence="3" id="KW-1185">Reference proteome</keyword>
<accession>A0A084B5Y5</accession>
<dbReference type="InterPro" id="IPR036291">
    <property type="entry name" value="NAD(P)-bd_dom_sf"/>
</dbReference>
<dbReference type="SUPFAM" id="SSF51735">
    <property type="entry name" value="NAD(P)-binding Rossmann-fold domains"/>
    <property type="match status" value="1"/>
</dbReference>
<dbReference type="PRINTS" id="PR00081">
    <property type="entry name" value="GDHRDH"/>
</dbReference>
<evidence type="ECO:0000256" key="1">
    <source>
        <dbReference type="ARBA" id="ARBA00006484"/>
    </source>
</evidence>
<proteinExistence type="inferred from homology"/>
<name>A0A084B5Y5_STACB</name>
<organism evidence="2 3">
    <name type="scientific">Stachybotrys chartarum (strain CBS 109288 / IBT 7711)</name>
    <name type="common">Toxic black mold</name>
    <name type="synonym">Stilbospora chartarum</name>
    <dbReference type="NCBI Taxonomy" id="1280523"/>
    <lineage>
        <taxon>Eukaryota</taxon>
        <taxon>Fungi</taxon>
        <taxon>Dikarya</taxon>
        <taxon>Ascomycota</taxon>
        <taxon>Pezizomycotina</taxon>
        <taxon>Sordariomycetes</taxon>
        <taxon>Hypocreomycetidae</taxon>
        <taxon>Hypocreales</taxon>
        <taxon>Stachybotryaceae</taxon>
        <taxon>Stachybotrys</taxon>
    </lineage>
</organism>
<dbReference type="Gene3D" id="3.40.50.720">
    <property type="entry name" value="NAD(P)-binding Rossmann-like Domain"/>
    <property type="match status" value="1"/>
</dbReference>
<evidence type="ECO:0000313" key="2">
    <source>
        <dbReference type="EMBL" id="KEY72964.1"/>
    </source>
</evidence>
<dbReference type="OrthoDB" id="9876299at2759"/>
<dbReference type="PANTHER" id="PTHR43544:SF26">
    <property type="entry name" value="SHORT CHAIN DEHYDROGENASE_REDUCTASE FAMILY OXIDOREDUCTASE (JCVI)"/>
    <property type="match status" value="1"/>
</dbReference>
<dbReference type="HOGENOM" id="CLU_010194_9_1_1"/>
<evidence type="ECO:0000313" key="3">
    <source>
        <dbReference type="Proteomes" id="UP000028045"/>
    </source>
</evidence>
<dbReference type="AlphaFoldDB" id="A0A084B5Y5"/>
<dbReference type="InterPro" id="IPR051468">
    <property type="entry name" value="Fungal_SecMetab_SDRs"/>
</dbReference>
<comment type="similarity">
    <text evidence="1">Belongs to the short-chain dehydrogenases/reductases (SDR) family.</text>
</comment>
<dbReference type="PANTHER" id="PTHR43544">
    <property type="entry name" value="SHORT-CHAIN DEHYDROGENASE/REDUCTASE"/>
    <property type="match status" value="1"/>
</dbReference>
<dbReference type="GO" id="GO:0016491">
    <property type="term" value="F:oxidoreductase activity"/>
    <property type="evidence" value="ECO:0007669"/>
    <property type="project" value="TreeGrafter"/>
</dbReference>